<proteinExistence type="predicted"/>
<evidence type="ECO:0000256" key="2">
    <source>
        <dbReference type="SAM" id="SignalP"/>
    </source>
</evidence>
<organism evidence="3 4">
    <name type="scientific">Cellvibrio zantedeschiae</name>
    <dbReference type="NCBI Taxonomy" id="1237077"/>
    <lineage>
        <taxon>Bacteria</taxon>
        <taxon>Pseudomonadati</taxon>
        <taxon>Pseudomonadota</taxon>
        <taxon>Gammaproteobacteria</taxon>
        <taxon>Cellvibrionales</taxon>
        <taxon>Cellvibrionaceae</taxon>
        <taxon>Cellvibrio</taxon>
    </lineage>
</organism>
<protein>
    <recommendedName>
        <fullName evidence="5">Rhamnogalacturonyl hydrolase YesR</fullName>
    </recommendedName>
</protein>
<reference evidence="4" key="1">
    <citation type="journal article" date="2019" name="Int. J. Syst. Evol. Microbiol.">
        <title>The Global Catalogue of Microorganisms (GCM) 10K type strain sequencing project: providing services to taxonomists for standard genome sequencing and annotation.</title>
        <authorList>
            <consortium name="The Broad Institute Genomics Platform"/>
            <consortium name="The Broad Institute Genome Sequencing Center for Infectious Disease"/>
            <person name="Wu L."/>
            <person name="Ma J."/>
        </authorList>
    </citation>
    <scope>NUCLEOTIDE SEQUENCE [LARGE SCALE GENOMIC DNA]</scope>
    <source>
        <strain evidence="4">KCTC 32239</strain>
    </source>
</reference>
<feature type="chain" id="PRO_5046690644" description="Rhamnogalacturonyl hydrolase YesR" evidence="2">
    <location>
        <begin position="33"/>
        <end position="811"/>
    </location>
</feature>
<keyword evidence="2" id="KW-0732">Signal</keyword>
<comment type="caution">
    <text evidence="3">The sequence shown here is derived from an EMBL/GenBank/DDBJ whole genome shotgun (WGS) entry which is preliminary data.</text>
</comment>
<dbReference type="EMBL" id="BMYZ01000001">
    <property type="protein sequence ID" value="GGY68716.1"/>
    <property type="molecule type" value="Genomic_DNA"/>
</dbReference>
<dbReference type="InterPro" id="IPR052043">
    <property type="entry name" value="PolySaccharide_Degr_Enz"/>
</dbReference>
<name>A0ABQ3AW98_9GAMM</name>
<dbReference type="InterPro" id="IPR036278">
    <property type="entry name" value="Sialidase_sf"/>
</dbReference>
<evidence type="ECO:0000313" key="4">
    <source>
        <dbReference type="Proteomes" id="UP000619761"/>
    </source>
</evidence>
<dbReference type="SUPFAM" id="SSF50939">
    <property type="entry name" value="Sialidases"/>
    <property type="match status" value="1"/>
</dbReference>
<evidence type="ECO:0008006" key="5">
    <source>
        <dbReference type="Google" id="ProtNLM"/>
    </source>
</evidence>
<evidence type="ECO:0000313" key="3">
    <source>
        <dbReference type="EMBL" id="GGY68716.1"/>
    </source>
</evidence>
<dbReference type="SUPFAM" id="SSF48208">
    <property type="entry name" value="Six-hairpin glycosidases"/>
    <property type="match status" value="1"/>
</dbReference>
<dbReference type="Gene3D" id="1.50.10.10">
    <property type="match status" value="1"/>
</dbReference>
<dbReference type="PANTHER" id="PTHR33886">
    <property type="entry name" value="UNSATURATED RHAMNOGALACTURONAN HYDROLASE (EUROFUNG)"/>
    <property type="match status" value="1"/>
</dbReference>
<keyword evidence="1" id="KW-0378">Hydrolase</keyword>
<dbReference type="InterPro" id="IPR012341">
    <property type="entry name" value="6hp_glycosidase-like_sf"/>
</dbReference>
<dbReference type="Proteomes" id="UP000619761">
    <property type="component" value="Unassembled WGS sequence"/>
</dbReference>
<dbReference type="RefSeq" id="WP_189416608.1">
    <property type="nucleotide sequence ID" value="NZ_BMYZ01000001.1"/>
</dbReference>
<accession>A0ABQ3AW98</accession>
<feature type="signal peptide" evidence="2">
    <location>
        <begin position="1"/>
        <end position="32"/>
    </location>
</feature>
<sequence length="811" mass="91376">MKLFSHKLPTCVTTLLLSAGLLISHASFSLEADSTARIIPLDSQAWAGSSVNVLAGVHQTLFTESIYQYAAYYGADDSLMLAKRRIGEDTWQTQNTGHKGNVKDAHNHISLVVDGAGFLHVSWDHHNNKLNYARSKTAGSLELGESQAMLGKQEQSVTYPQFYRLPDGDLLFQYRDGGSGNGNLVMNRYITKTQQWQRVQSSLIEGQGKRNAYWDMNVDKKGGLHLAWIWRETPDVASNHDLAYARSIDGGINWTGLDGKTLKLPITQANADYALKIPQNSNLMNPPVVAIDNSGRPFIASYWSPTANSKPRFHVVYGDKGKWQTIAGPEAAENFSLNGKGTKHPPISRAALLVENGWKGSWVHLIYRNARGQVTAATIDNLEKPVWTEHLLTKDSVGAWEPSLDPIQWSRMGQAQMLIQNVQQLDGNDQAASQLASPIALLAWNTNWERHQALHPTPEQPIPANLNSPLRKKAIAKIAQQTADWQWKNFPSGWDYDPKAWTFAPFYLGNIYAARKIPKLDLEAKMLAQAEKINWQPHDRIYDADDHCVMQAYLHLYMKYKKPEMIAPSKARLDYLLANPATSSLDWASPNDRDRWSWSDALFMGPMSWLLMYEVTNDKRYLDFMNKEWWATTERLYRPAIGMYFRDESYLDMRERNGKTIHWARGTGWSVAGLVQVLEHFPKDHPDYPRYHAQFKEMAAAFLRAQQPDGLWRPGILDPQTHTARETSGTAFITYALAWGLNHKVLDEKTYKPAVIKAWNSLTTSVTSEGKLEDVQPIGAAPHGFDPSHSEPFATGAFLMAASEVYGLAKQ</sequence>
<gene>
    <name evidence="3" type="ORF">GCM10011613_11250</name>
</gene>
<dbReference type="InterPro" id="IPR010905">
    <property type="entry name" value="Glyco_hydro_88"/>
</dbReference>
<dbReference type="PANTHER" id="PTHR33886:SF8">
    <property type="entry name" value="UNSATURATED RHAMNOGALACTURONAN HYDROLASE (EUROFUNG)"/>
    <property type="match status" value="1"/>
</dbReference>
<keyword evidence="4" id="KW-1185">Reference proteome</keyword>
<evidence type="ECO:0000256" key="1">
    <source>
        <dbReference type="ARBA" id="ARBA00022801"/>
    </source>
</evidence>
<dbReference type="Pfam" id="PF07470">
    <property type="entry name" value="Glyco_hydro_88"/>
    <property type="match status" value="1"/>
</dbReference>
<dbReference type="InterPro" id="IPR008928">
    <property type="entry name" value="6-hairpin_glycosidase_sf"/>
</dbReference>
<dbReference type="Pfam" id="PF15892">
    <property type="entry name" value="BNR_4"/>
    <property type="match status" value="1"/>
</dbReference>